<dbReference type="InterPro" id="IPR018246">
    <property type="entry name" value="AP_endonuc_F2_Zn_BS"/>
</dbReference>
<evidence type="ECO:0000313" key="10">
    <source>
        <dbReference type="Proteomes" id="UP000006565"/>
    </source>
</evidence>
<dbReference type="PROSITE" id="PS51432">
    <property type="entry name" value="AP_NUCLEASE_F2_4"/>
    <property type="match status" value="1"/>
</dbReference>
<keyword evidence="7 9" id="KW-0255">Endonuclease</keyword>
<dbReference type="OrthoDB" id="33250at2157"/>
<dbReference type="RefSeq" id="WP_013330484.1">
    <property type="nucleotide sequence ID" value="NC_014507.1"/>
</dbReference>
<dbReference type="KEGG" id="mpi:Mpet_2567"/>
<dbReference type="AlphaFoldDB" id="E1RFK7"/>
<dbReference type="GO" id="GO:0003906">
    <property type="term" value="F:DNA-(apurinic or apyrimidinic site) endonuclease activity"/>
    <property type="evidence" value="ECO:0007669"/>
    <property type="project" value="TreeGrafter"/>
</dbReference>
<comment type="function">
    <text evidence="7">Endonuclease IV plays a role in DNA repair. It cleaves phosphodiester bonds at apurinic or apyrimidinic (AP) sites, generating a 3'-hydroxyl group and a 5'-terminal sugar phosphate.</text>
</comment>
<dbReference type="STRING" id="679926.Mpet_2567"/>
<gene>
    <name evidence="7" type="primary">nfo</name>
    <name evidence="9" type="ordered locus">Mpet_2567</name>
</gene>
<evidence type="ECO:0000256" key="3">
    <source>
        <dbReference type="ARBA" id="ARBA00022763"/>
    </source>
</evidence>
<feature type="binding site" evidence="7">
    <location>
        <position position="180"/>
    </location>
    <ligand>
        <name>Zn(2+)</name>
        <dbReference type="ChEBI" id="CHEBI:29105"/>
        <label>2</label>
    </ligand>
</feature>
<keyword evidence="2 7" id="KW-0479">Metal-binding</keyword>
<dbReference type="Gene3D" id="3.20.20.150">
    <property type="entry name" value="Divalent-metal-dependent TIM barrel enzymes"/>
    <property type="match status" value="1"/>
</dbReference>
<evidence type="ECO:0000256" key="6">
    <source>
        <dbReference type="ARBA" id="ARBA00023204"/>
    </source>
</evidence>
<feature type="binding site" evidence="7">
    <location>
        <position position="108"/>
    </location>
    <ligand>
        <name>Zn(2+)</name>
        <dbReference type="ChEBI" id="CHEBI:29105"/>
        <label>1</label>
    </ligand>
</feature>
<dbReference type="GO" id="GO:0008270">
    <property type="term" value="F:zinc ion binding"/>
    <property type="evidence" value="ECO:0007669"/>
    <property type="project" value="UniProtKB-UniRule"/>
</dbReference>
<dbReference type="Pfam" id="PF01261">
    <property type="entry name" value="AP_endonuc_2"/>
    <property type="match status" value="1"/>
</dbReference>
<keyword evidence="4 7" id="KW-0378">Hydrolase</keyword>
<dbReference type="Proteomes" id="UP000006565">
    <property type="component" value="Chromosome"/>
</dbReference>
<evidence type="ECO:0000259" key="8">
    <source>
        <dbReference type="Pfam" id="PF01261"/>
    </source>
</evidence>
<comment type="cofactor">
    <cofactor evidence="7">
        <name>Zn(2+)</name>
        <dbReference type="ChEBI" id="CHEBI:29105"/>
    </cofactor>
    <text evidence="7">Binds 3 Zn(2+) ions.</text>
</comment>
<evidence type="ECO:0000256" key="2">
    <source>
        <dbReference type="ARBA" id="ARBA00022723"/>
    </source>
</evidence>
<dbReference type="PROSITE" id="PS00730">
    <property type="entry name" value="AP_NUCLEASE_F2_2"/>
    <property type="match status" value="1"/>
</dbReference>
<dbReference type="PROSITE" id="PS00731">
    <property type="entry name" value="AP_NUCLEASE_F2_3"/>
    <property type="match status" value="1"/>
</dbReference>
<keyword evidence="10" id="KW-1185">Reference proteome</keyword>
<organism evidence="9 10">
    <name type="scientific">Methanolacinia petrolearia (strain DSM 11571 / OCM 486 / SEBR 4847)</name>
    <name type="common">Methanoplanus petrolearius</name>
    <dbReference type="NCBI Taxonomy" id="679926"/>
    <lineage>
        <taxon>Archaea</taxon>
        <taxon>Methanobacteriati</taxon>
        <taxon>Methanobacteriota</taxon>
        <taxon>Stenosarchaea group</taxon>
        <taxon>Methanomicrobia</taxon>
        <taxon>Methanomicrobiales</taxon>
        <taxon>Methanomicrobiaceae</taxon>
        <taxon>Methanolacinia</taxon>
    </lineage>
</organism>
<dbReference type="EMBL" id="CP002117">
    <property type="protein sequence ID" value="ADN37311.1"/>
    <property type="molecule type" value="Genomic_DNA"/>
</dbReference>
<dbReference type="NCBIfam" id="TIGR00587">
    <property type="entry name" value="nfo"/>
    <property type="match status" value="1"/>
</dbReference>
<evidence type="ECO:0000256" key="7">
    <source>
        <dbReference type="HAMAP-Rule" id="MF_00152"/>
    </source>
</evidence>
<evidence type="ECO:0000256" key="1">
    <source>
        <dbReference type="ARBA" id="ARBA00005340"/>
    </source>
</evidence>
<feature type="binding site" evidence="7">
    <location>
        <position position="230"/>
    </location>
    <ligand>
        <name>Zn(2+)</name>
        <dbReference type="ChEBI" id="CHEBI:29105"/>
        <label>3</label>
    </ligand>
</feature>
<evidence type="ECO:0000313" key="9">
    <source>
        <dbReference type="EMBL" id="ADN37311.1"/>
    </source>
</evidence>
<keyword evidence="7" id="KW-0540">Nuclease</keyword>
<dbReference type="PANTHER" id="PTHR21445">
    <property type="entry name" value="ENDONUCLEASE IV ENDODEOXYRIBONUCLEASE IV"/>
    <property type="match status" value="1"/>
</dbReference>
<feature type="binding site" evidence="7">
    <location>
        <position position="183"/>
    </location>
    <ligand>
        <name>Zn(2+)</name>
        <dbReference type="ChEBI" id="CHEBI:29105"/>
        <label>3</label>
    </ligand>
</feature>
<feature type="domain" description="Xylose isomerase-like TIM barrel" evidence="8">
    <location>
        <begin position="19"/>
        <end position="265"/>
    </location>
</feature>
<keyword evidence="3 7" id="KW-0227">DNA damage</keyword>
<evidence type="ECO:0000256" key="4">
    <source>
        <dbReference type="ARBA" id="ARBA00022801"/>
    </source>
</evidence>
<comment type="similarity">
    <text evidence="1 7">Belongs to the AP endonuclease 2 family.</text>
</comment>
<dbReference type="SUPFAM" id="SSF51658">
    <property type="entry name" value="Xylose isomerase-like"/>
    <property type="match status" value="1"/>
</dbReference>
<protein>
    <recommendedName>
        <fullName evidence="7">Probable endonuclease 4</fullName>
        <ecNumber evidence="7">3.1.21.2</ecNumber>
    </recommendedName>
    <alternativeName>
        <fullName evidence="7">Endodeoxyribonuclease IV</fullName>
    </alternativeName>
    <alternativeName>
        <fullName evidence="7">Endonuclease IV</fullName>
    </alternativeName>
</protein>
<dbReference type="GO" id="GO:0008833">
    <property type="term" value="F:deoxyribonuclease IV (phage-T4-induced) activity"/>
    <property type="evidence" value="ECO:0007669"/>
    <property type="project" value="UniProtKB-UniRule"/>
</dbReference>
<dbReference type="PANTHER" id="PTHR21445:SF0">
    <property type="entry name" value="APURINIC-APYRIMIDINIC ENDONUCLEASE"/>
    <property type="match status" value="1"/>
</dbReference>
<dbReference type="SMART" id="SM00518">
    <property type="entry name" value="AP2Ec"/>
    <property type="match status" value="1"/>
</dbReference>
<feature type="binding site" evidence="7">
    <location>
        <position position="68"/>
    </location>
    <ligand>
        <name>Zn(2+)</name>
        <dbReference type="ChEBI" id="CHEBI:29105"/>
        <label>1</label>
    </ligand>
</feature>
<dbReference type="CDD" id="cd00019">
    <property type="entry name" value="AP2Ec"/>
    <property type="match status" value="1"/>
</dbReference>
<feature type="binding site" evidence="7">
    <location>
        <position position="144"/>
    </location>
    <ligand>
        <name>Zn(2+)</name>
        <dbReference type="ChEBI" id="CHEBI:29105"/>
        <label>2</label>
    </ligand>
</feature>
<feature type="binding site" evidence="7">
    <location>
        <position position="217"/>
    </location>
    <ligand>
        <name>Zn(2+)</name>
        <dbReference type="ChEBI" id="CHEBI:29105"/>
        <label>2</label>
    </ligand>
</feature>
<evidence type="ECO:0000256" key="5">
    <source>
        <dbReference type="ARBA" id="ARBA00022833"/>
    </source>
</evidence>
<reference evidence="9 10" key="1">
    <citation type="journal article" date="2010" name="Stand. Genomic Sci.">
        <title>Complete genome sequence of Methanoplanus petrolearius type strain (SEBR 4847).</title>
        <authorList>
            <person name="Brambilla E."/>
            <person name="Djao O.D."/>
            <person name="Daligault H."/>
            <person name="Lapidus A."/>
            <person name="Lucas S."/>
            <person name="Hammon N."/>
            <person name="Nolan M."/>
            <person name="Tice H."/>
            <person name="Cheng J.F."/>
            <person name="Han C."/>
            <person name="Tapia R."/>
            <person name="Goodwin L."/>
            <person name="Pitluck S."/>
            <person name="Liolios K."/>
            <person name="Ivanova N."/>
            <person name="Mavromatis K."/>
            <person name="Mikhailova N."/>
            <person name="Pati A."/>
            <person name="Chen A."/>
            <person name="Palaniappan K."/>
            <person name="Land M."/>
            <person name="Hauser L."/>
            <person name="Chang Y.J."/>
            <person name="Jeffries C.D."/>
            <person name="Rohde M."/>
            <person name="Spring S."/>
            <person name="Sikorski J."/>
            <person name="Goker M."/>
            <person name="Woyke T."/>
            <person name="Bristow J."/>
            <person name="Eisen J.A."/>
            <person name="Markowitz V."/>
            <person name="Hugenholtz P."/>
            <person name="Kyrpides N.C."/>
            <person name="Klenk H.P."/>
        </authorList>
    </citation>
    <scope>NUCLEOTIDE SEQUENCE [LARGE SCALE GENOMIC DNA]</scope>
    <source>
        <strain evidence="10">DSM 11571 / OCM 486 / SEBR 4847</strain>
    </source>
</reference>
<dbReference type="FunFam" id="3.20.20.150:FF:000001">
    <property type="entry name" value="Probable endonuclease 4"/>
    <property type="match status" value="1"/>
</dbReference>
<dbReference type="InterPro" id="IPR013022">
    <property type="entry name" value="Xyl_isomerase-like_TIM-brl"/>
</dbReference>
<keyword evidence="6 7" id="KW-0234">DNA repair</keyword>
<dbReference type="eggNOG" id="arCOG01894">
    <property type="taxonomic scope" value="Archaea"/>
</dbReference>
<dbReference type="InterPro" id="IPR036237">
    <property type="entry name" value="Xyl_isomerase-like_sf"/>
</dbReference>
<accession>E1RFK7</accession>
<dbReference type="GeneID" id="9745060"/>
<dbReference type="HOGENOM" id="CLU_025885_0_1_2"/>
<keyword evidence="5 7" id="KW-0862">Zinc</keyword>
<dbReference type="InterPro" id="IPR001719">
    <property type="entry name" value="AP_endonuc_2"/>
</dbReference>
<comment type="catalytic activity">
    <reaction evidence="7">
        <text>Endonucleolytic cleavage to 5'-phosphooligonucleotide end-products.</text>
        <dbReference type="EC" id="3.1.21.2"/>
    </reaction>
</comment>
<name>E1RFK7_METP4</name>
<dbReference type="HAMAP" id="MF_00152">
    <property type="entry name" value="Nfo"/>
    <property type="match status" value="1"/>
</dbReference>
<feature type="binding site" evidence="7">
    <location>
        <position position="232"/>
    </location>
    <ligand>
        <name>Zn(2+)</name>
        <dbReference type="ChEBI" id="CHEBI:29105"/>
        <label>3</label>
    </ligand>
</feature>
<proteinExistence type="inferred from homology"/>
<sequence>MSVKVGCHVSIAGSIDQAVDRAKTIGCDTFQVFTGNPRGWNVKPLEEAAAKLFREKVAASGISPVIAHMPYLPNPASPKDELYEKSCGVLLRELQRCYTLGIPYLVTHPGSHLGSGREGGIERIAGAIDSALGKDTGSTCILVENTSGSKNSIGGTLEDISDILDAVSGTGKKRTGVCFDTCHAYAAGYDLSKKSGLDDLLDKFESLIGLKRLKVIHLNDSKGVVGGHLDRHEHIGLGDIGEGGMRNILTDKRLHHLPFICETPVNATRDDKGNLVKVRELST</sequence>
<feature type="binding site" evidence="7">
    <location>
        <position position="262"/>
    </location>
    <ligand>
        <name>Zn(2+)</name>
        <dbReference type="ChEBI" id="CHEBI:29105"/>
        <label>2</label>
    </ligand>
</feature>
<feature type="binding site" evidence="7">
    <location>
        <position position="144"/>
    </location>
    <ligand>
        <name>Zn(2+)</name>
        <dbReference type="ChEBI" id="CHEBI:29105"/>
        <label>1</label>
    </ligand>
</feature>
<dbReference type="GO" id="GO:0003677">
    <property type="term" value="F:DNA binding"/>
    <property type="evidence" value="ECO:0007669"/>
    <property type="project" value="InterPro"/>
</dbReference>
<dbReference type="GO" id="GO:0006284">
    <property type="term" value="P:base-excision repair"/>
    <property type="evidence" value="ECO:0007669"/>
    <property type="project" value="TreeGrafter"/>
</dbReference>
<dbReference type="GO" id="GO:0008081">
    <property type="term" value="F:phosphoric diester hydrolase activity"/>
    <property type="evidence" value="ECO:0007669"/>
    <property type="project" value="TreeGrafter"/>
</dbReference>
<dbReference type="EC" id="3.1.21.2" evidence="7"/>